<name>A0A098C341_9BACT</name>
<dbReference type="PANTHER" id="PTHR30471">
    <property type="entry name" value="DNA REPAIR PROTEIN RADC"/>
    <property type="match status" value="1"/>
</dbReference>
<evidence type="ECO:0000256" key="4">
    <source>
        <dbReference type="ARBA" id="ARBA00022833"/>
    </source>
</evidence>
<protein>
    <submittedName>
        <fullName evidence="8">UPF0758 protein</fullName>
    </submittedName>
</protein>
<comment type="similarity">
    <text evidence="6">Belongs to the UPF0758 family.</text>
</comment>
<organism evidence="8 9">
    <name type="scientific">Fermentimonas caenicola</name>
    <dbReference type="NCBI Taxonomy" id="1562970"/>
    <lineage>
        <taxon>Bacteria</taxon>
        <taxon>Pseudomonadati</taxon>
        <taxon>Bacteroidota</taxon>
        <taxon>Bacteroidia</taxon>
        <taxon>Bacteroidales</taxon>
        <taxon>Dysgonomonadaceae</taxon>
        <taxon>Fermentimonas</taxon>
    </lineage>
</organism>
<evidence type="ECO:0000259" key="7">
    <source>
        <dbReference type="PROSITE" id="PS50249"/>
    </source>
</evidence>
<keyword evidence="2" id="KW-0479">Metal-binding</keyword>
<proteinExistence type="inferred from homology"/>
<dbReference type="Pfam" id="PF04002">
    <property type="entry name" value="RadC"/>
    <property type="match status" value="1"/>
</dbReference>
<evidence type="ECO:0000313" key="9">
    <source>
        <dbReference type="Proteomes" id="UP000032417"/>
    </source>
</evidence>
<dbReference type="STRING" id="1562970.ING2E5B_2118"/>
<evidence type="ECO:0000256" key="2">
    <source>
        <dbReference type="ARBA" id="ARBA00022723"/>
    </source>
</evidence>
<dbReference type="InterPro" id="IPR001405">
    <property type="entry name" value="UPF0758"/>
</dbReference>
<dbReference type="InterPro" id="IPR025657">
    <property type="entry name" value="RadC_JAB"/>
</dbReference>
<dbReference type="CDD" id="cd08071">
    <property type="entry name" value="MPN_DUF2466"/>
    <property type="match status" value="1"/>
</dbReference>
<dbReference type="InterPro" id="IPR037518">
    <property type="entry name" value="MPN"/>
</dbReference>
<dbReference type="GO" id="GO:0006508">
    <property type="term" value="P:proteolysis"/>
    <property type="evidence" value="ECO:0007669"/>
    <property type="project" value="UniProtKB-KW"/>
</dbReference>
<keyword evidence="3" id="KW-0378">Hydrolase</keyword>
<evidence type="ECO:0000313" key="8">
    <source>
        <dbReference type="EMBL" id="CEA16846.1"/>
    </source>
</evidence>
<dbReference type="HOGENOM" id="CLU_073529_0_2_10"/>
<evidence type="ECO:0000256" key="5">
    <source>
        <dbReference type="ARBA" id="ARBA00023049"/>
    </source>
</evidence>
<dbReference type="GO" id="GO:0046872">
    <property type="term" value="F:metal ion binding"/>
    <property type="evidence" value="ECO:0007669"/>
    <property type="project" value="UniProtKB-KW"/>
</dbReference>
<dbReference type="PROSITE" id="PS50249">
    <property type="entry name" value="MPN"/>
    <property type="match status" value="1"/>
</dbReference>
<feature type="domain" description="MPN" evidence="7">
    <location>
        <begin position="107"/>
        <end position="229"/>
    </location>
</feature>
<dbReference type="PANTHER" id="PTHR30471:SF3">
    <property type="entry name" value="UPF0758 PROTEIN YEES-RELATED"/>
    <property type="match status" value="1"/>
</dbReference>
<evidence type="ECO:0000256" key="6">
    <source>
        <dbReference type="RuleBase" id="RU003797"/>
    </source>
</evidence>
<evidence type="ECO:0000256" key="1">
    <source>
        <dbReference type="ARBA" id="ARBA00022670"/>
    </source>
</evidence>
<dbReference type="Proteomes" id="UP000032417">
    <property type="component" value="Chromosome 1"/>
</dbReference>
<keyword evidence="4" id="KW-0862">Zinc</keyword>
<dbReference type="Gene3D" id="3.40.140.10">
    <property type="entry name" value="Cytidine Deaminase, domain 2"/>
    <property type="match status" value="1"/>
</dbReference>
<dbReference type="GO" id="GO:0008237">
    <property type="term" value="F:metallopeptidase activity"/>
    <property type="evidence" value="ECO:0007669"/>
    <property type="project" value="UniProtKB-KW"/>
</dbReference>
<dbReference type="EMBL" id="LN515532">
    <property type="protein sequence ID" value="CEA16846.1"/>
    <property type="molecule type" value="Genomic_DNA"/>
</dbReference>
<dbReference type="OrthoDB" id="9804482at2"/>
<dbReference type="Pfam" id="PF20582">
    <property type="entry name" value="UPF0758_N"/>
    <property type="match status" value="1"/>
</dbReference>
<keyword evidence="9" id="KW-1185">Reference proteome</keyword>
<dbReference type="InterPro" id="IPR046778">
    <property type="entry name" value="UPF0758_N"/>
</dbReference>
<dbReference type="PATRIC" id="fig|1562970.3.peg.2092"/>
<sequence>MSKLSIKQWAEEDRPREKLLLKGVNSLSDSELIAILIGSGNSKQTAVELGKSILKEADNDLNKLARMSVTDLIRNFKGIGEAKAVTITAALELGRRRKACEPVKRRKITSSRIAYEEFVPRLTDLNHEETWVIFTDRSNKVIKELQVSRGGISGTVVDIRLILREALKFYASGIFLGHNHPSDNCRPSPQDIQITKKLKEATHWMDIVLLDHIIVCGNRYFSFADEGIL</sequence>
<gene>
    <name evidence="8" type="ORF">ING2E5B_2118</name>
</gene>
<reference evidence="8 9" key="1">
    <citation type="submission" date="2014-08" db="EMBL/GenBank/DDBJ databases">
        <authorList>
            <person name="Wibberg D."/>
        </authorList>
    </citation>
    <scope>NUCLEOTIDE SEQUENCE [LARGE SCALE GENOMIC DNA]</scope>
    <source>
        <strain evidence="9">ING2-E5B</strain>
    </source>
</reference>
<evidence type="ECO:0000256" key="3">
    <source>
        <dbReference type="ARBA" id="ARBA00022801"/>
    </source>
</evidence>
<dbReference type="NCBIfam" id="TIGR00608">
    <property type="entry name" value="radc"/>
    <property type="match status" value="1"/>
</dbReference>
<dbReference type="NCBIfam" id="NF000642">
    <property type="entry name" value="PRK00024.1"/>
    <property type="match status" value="1"/>
</dbReference>
<keyword evidence="1" id="KW-0645">Protease</keyword>
<keyword evidence="5" id="KW-0482">Metalloprotease</keyword>
<dbReference type="KEGG" id="pbt:ING2E5B_2118"/>
<accession>A0A098C341</accession>
<dbReference type="AlphaFoldDB" id="A0A098C341"/>